<dbReference type="SUPFAM" id="SSF53335">
    <property type="entry name" value="S-adenosyl-L-methionine-dependent methyltransferases"/>
    <property type="match status" value="1"/>
</dbReference>
<protein>
    <recommendedName>
        <fullName evidence="1">site-specific DNA-methyltransferase (adenine-specific)</fullName>
        <ecNumber evidence="1">2.1.1.72</ecNumber>
    </recommendedName>
</protein>
<dbReference type="GO" id="GO:0003676">
    <property type="term" value="F:nucleic acid binding"/>
    <property type="evidence" value="ECO:0007669"/>
    <property type="project" value="InterPro"/>
</dbReference>
<accession>A0A235EXP0</accession>
<reference evidence="7 8" key="1">
    <citation type="submission" date="2017-07" db="EMBL/GenBank/DDBJ databases">
        <title>Thauera sp. KNDSS-Mac4 genome sequence and assembly.</title>
        <authorList>
            <person name="Mayilraj S."/>
        </authorList>
    </citation>
    <scope>NUCLEOTIDE SEQUENCE [LARGE SCALE GENOMIC DNA]</scope>
    <source>
        <strain evidence="7 8">KNDSS-Mac4</strain>
    </source>
</reference>
<evidence type="ECO:0000256" key="6">
    <source>
        <dbReference type="SAM" id="MobiDB-lite"/>
    </source>
</evidence>
<dbReference type="OrthoDB" id="9784823at2"/>
<dbReference type="PROSITE" id="PS00092">
    <property type="entry name" value="N6_MTASE"/>
    <property type="match status" value="1"/>
</dbReference>
<evidence type="ECO:0000256" key="3">
    <source>
        <dbReference type="ARBA" id="ARBA00022679"/>
    </source>
</evidence>
<dbReference type="EC" id="2.1.1.72" evidence="1"/>
<feature type="region of interest" description="Disordered" evidence="6">
    <location>
        <begin position="1636"/>
        <end position="1657"/>
    </location>
</feature>
<name>A0A235EXP0_9RHOO</name>
<dbReference type="InterPro" id="IPR050953">
    <property type="entry name" value="N4_N6_ade-DNA_methylase"/>
</dbReference>
<feature type="compositionally biased region" description="Acidic residues" evidence="6">
    <location>
        <begin position="507"/>
        <end position="528"/>
    </location>
</feature>
<comment type="caution">
    <text evidence="7">The sequence shown here is derived from an EMBL/GenBank/DDBJ whole genome shotgun (WGS) entry which is preliminary data.</text>
</comment>
<dbReference type="PANTHER" id="PTHR33841">
    <property type="entry name" value="DNA METHYLTRANSFERASE YEEA-RELATED"/>
    <property type="match status" value="1"/>
</dbReference>
<evidence type="ECO:0000313" key="7">
    <source>
        <dbReference type="EMBL" id="OYD53809.1"/>
    </source>
</evidence>
<organism evidence="7 8">
    <name type="scientific">Thauera propionica</name>
    <dbReference type="NCBI Taxonomy" id="2019431"/>
    <lineage>
        <taxon>Bacteria</taxon>
        <taxon>Pseudomonadati</taxon>
        <taxon>Pseudomonadota</taxon>
        <taxon>Betaproteobacteria</taxon>
        <taxon>Rhodocyclales</taxon>
        <taxon>Zoogloeaceae</taxon>
        <taxon>Thauera</taxon>
    </lineage>
</organism>
<dbReference type="InterPro" id="IPR002052">
    <property type="entry name" value="DNA_methylase_N6_adenine_CS"/>
</dbReference>
<dbReference type="RefSeq" id="WP_094268589.1">
    <property type="nucleotide sequence ID" value="NZ_NOIH01000012.1"/>
</dbReference>
<proteinExistence type="predicted"/>
<dbReference type="InterPro" id="IPR029063">
    <property type="entry name" value="SAM-dependent_MTases_sf"/>
</dbReference>
<gene>
    <name evidence="7" type="ORF">CGK74_11425</name>
</gene>
<keyword evidence="8" id="KW-1185">Reference proteome</keyword>
<dbReference type="PANTHER" id="PTHR33841:SF5">
    <property type="entry name" value="DNA METHYLASE (MODIFICATION METHYLASE) (METHYLTRANSFERASE)-RELATED"/>
    <property type="match status" value="1"/>
</dbReference>
<comment type="catalytic activity">
    <reaction evidence="5">
        <text>a 2'-deoxyadenosine in DNA + S-adenosyl-L-methionine = an N(6)-methyl-2'-deoxyadenosine in DNA + S-adenosyl-L-homocysteine + H(+)</text>
        <dbReference type="Rhea" id="RHEA:15197"/>
        <dbReference type="Rhea" id="RHEA-COMP:12418"/>
        <dbReference type="Rhea" id="RHEA-COMP:12419"/>
        <dbReference type="ChEBI" id="CHEBI:15378"/>
        <dbReference type="ChEBI" id="CHEBI:57856"/>
        <dbReference type="ChEBI" id="CHEBI:59789"/>
        <dbReference type="ChEBI" id="CHEBI:90615"/>
        <dbReference type="ChEBI" id="CHEBI:90616"/>
        <dbReference type="EC" id="2.1.1.72"/>
    </reaction>
</comment>
<evidence type="ECO:0000256" key="5">
    <source>
        <dbReference type="ARBA" id="ARBA00047942"/>
    </source>
</evidence>
<evidence type="ECO:0000256" key="1">
    <source>
        <dbReference type="ARBA" id="ARBA00011900"/>
    </source>
</evidence>
<dbReference type="GO" id="GO:0009007">
    <property type="term" value="F:site-specific DNA-methyltransferase (adenine-specific) activity"/>
    <property type="evidence" value="ECO:0007669"/>
    <property type="project" value="UniProtKB-EC"/>
</dbReference>
<dbReference type="GO" id="GO:0032259">
    <property type="term" value="P:methylation"/>
    <property type="evidence" value="ECO:0007669"/>
    <property type="project" value="UniProtKB-KW"/>
</dbReference>
<dbReference type="EMBL" id="NOIH01000012">
    <property type="protein sequence ID" value="OYD53809.1"/>
    <property type="molecule type" value="Genomic_DNA"/>
</dbReference>
<dbReference type="Proteomes" id="UP000215181">
    <property type="component" value="Unassembled WGS sequence"/>
</dbReference>
<dbReference type="Gene3D" id="3.40.50.150">
    <property type="entry name" value="Vaccinia Virus protein VP39"/>
    <property type="match status" value="2"/>
</dbReference>
<evidence type="ECO:0000313" key="8">
    <source>
        <dbReference type="Proteomes" id="UP000215181"/>
    </source>
</evidence>
<feature type="region of interest" description="Disordered" evidence="6">
    <location>
        <begin position="498"/>
        <end position="544"/>
    </location>
</feature>
<keyword evidence="3" id="KW-0808">Transferase</keyword>
<sequence>MPSVSTTLDAVQTFAGITNENEFYSHHYLAEVFKGDIKARLDAWEAAESSQADEAGDDRHRAPHKRLQAWAQKWFALRSQVQRAGEAVERWRLFTQLQSGLLQALGHTAPGKLPTAHELAAGQPLPFWHLQLPQLAIVPAYQPGAENEDLLDHGLMSLHYGGEPVPQALRFDTWADLLSDVVFGADTPPRYVLLCGLDEWLLLDRYKWPNNRALRFNWADILDRKDADTLKACASLLHRDCLAPGEGNSLLESLDENAHKHAFGVSEDLKYALREAIELLGNEAARQLREQAADAKKGFFSGKDQLDAGDLSLESLRLVYRLLFMFYIEARPELGYVPIGKSDIYLKGYSLESLRDLEMQPLSTPHAREGFYFDATLRRLFKLVAEGTGLGAPTQHQLGGAGGSTVAGARETFALAPLDSRLFDDSTLPLLGKVRFPNHIWQTVIRLMSLTRGQGRGRRSGRVSYQLLSINQLGAVYEALLSYRGFFASDDLYEVKPAPKKGKAAAEDEDTDGDDEGNDEVNDSEAADDSAGRGRRKGGGAASDADKLDTAWFVPASRLNEYTEDERVFDTTDAGHRKLRMYPKGSFIYRLAGRDRQKSASYYTPQVLTQCLVKYALKELLAPENGRVKQADDILTLTVCEPAMGSAAFLNEAVNQLAEAYLERKQQELGRRIPHDRYPQELQKVRMYLADRNVFGVDLNPVAVELAEVSLWLNAIYGELDDQGNPVTDAQGRPLPARVPWFGYQLFAGNSLIGARHQVVNATALKKGAKPAWHEEPPRRVAPQAPRKPDEIWHFLLPDPGMASYTDKAAKALYPDDFERLKKWRKDFTRPLEPHEVARLQQLSERVQALWQEHTAALARDRERTEDALDLWPHAAPCRSGASRESALSVPTASITRAQKEAIRRAGLFNEDGDYATPFRRLKLVMDYWCALWFWPITGSAKLPSREEWWLEVGAILEGNVVDLAPQRGLDFMEPAEPQQLLPDIQDDLFGAVQPTLATRPAGANLHDKFGQLRISKLRQHFPRIEQVEAVAATQRFLHWELCFADVLLQRGGFDLILGNPPWLKVEWNEAGILGEKNPVFAVRKISASDLAKLRAQAFDDFPGLQPAWTEELQEAEGTQNFLNAVQNYPLLKGVQTNLYKCFMPLAWGLNSAQGVAGLLHPEGPYDDPKGGVLREAVYGRLRRHFQFVNEGHLFPEVHNLTKYSVNVYGETRSELGFDQLANLFVPATIDTCYQHDGAGPVGGYKNEAGKWNTAGHRDRIVRVDEAALATFARLYDEPGTPARRARLPALHAGALNSVLSKLAAYPRRLADLGNDYFSTVMFDETYSQRDGTLIRRPTSDAGFPASPEDWVLSGPHFFVANPFNKTPFKACTSNKAYAQLDLETLPDDYLPRTNYRPMADRAEYLRRTPRVNWVEEGETQGRAVTEFFRHVHRRAIGSSSERTACPALLPPMAAHIDGVFSITFREPREHLNFAIGMASVVVDLLVKSTGKSDLRGDLADKLPRIEATPSALSRFLALVCLTTHYAPLWEEVFDPDFADQRWSQPDNPRLPQDFWPNLTRDWTRHCALRSDYARRMALVEIDVLVAQALGLTLEELLLIYRVQFPVMQGYERDTWYDIQGRIVFTNSKGLVGVGLPRKGSRSTPKTRITTPDGKGTQLRREGNFGWDDLWTYPAEGADDATLKQGGTPKVPDGTVITQWVTDDTLPGGPRTVERTYTAPFACANREEDYRIAWAFFADTL</sequence>
<keyword evidence="4" id="KW-0949">S-adenosyl-L-methionine</keyword>
<evidence type="ECO:0000256" key="4">
    <source>
        <dbReference type="ARBA" id="ARBA00022691"/>
    </source>
</evidence>
<evidence type="ECO:0000256" key="2">
    <source>
        <dbReference type="ARBA" id="ARBA00022603"/>
    </source>
</evidence>
<keyword evidence="2 7" id="KW-0489">Methyltransferase</keyword>